<dbReference type="PANTHER" id="PTHR31807:SF2">
    <property type="entry name" value="PROTEIN SNOWY COTYLEDON 3"/>
    <property type="match status" value="1"/>
</dbReference>
<name>A0A6G1CGH3_9ORYZ</name>
<feature type="region of interest" description="Disordered" evidence="2">
    <location>
        <begin position="128"/>
        <end position="180"/>
    </location>
</feature>
<feature type="compositionally biased region" description="Pro residues" evidence="2">
    <location>
        <begin position="13"/>
        <end position="22"/>
    </location>
</feature>
<feature type="region of interest" description="Disordered" evidence="2">
    <location>
        <begin position="1"/>
        <end position="105"/>
    </location>
</feature>
<dbReference type="InterPro" id="IPR007573">
    <property type="entry name" value="QWRF"/>
</dbReference>
<feature type="compositionally biased region" description="Low complexity" evidence="2">
    <location>
        <begin position="1"/>
        <end position="12"/>
    </location>
</feature>
<dbReference type="EMBL" id="SPHZ02000009">
    <property type="protein sequence ID" value="KAF0899229.1"/>
    <property type="molecule type" value="Genomic_DNA"/>
</dbReference>
<proteinExistence type="inferred from homology"/>
<evidence type="ECO:0000313" key="4">
    <source>
        <dbReference type="Proteomes" id="UP000479710"/>
    </source>
</evidence>
<dbReference type="PANTHER" id="PTHR31807">
    <property type="entry name" value="AUGMIN FAMILY MEMBER"/>
    <property type="match status" value="1"/>
</dbReference>
<dbReference type="GO" id="GO:0051225">
    <property type="term" value="P:spindle assembly"/>
    <property type="evidence" value="ECO:0007669"/>
    <property type="project" value="TreeGrafter"/>
</dbReference>
<protein>
    <recommendedName>
        <fullName evidence="5">Protein SNOWY COTYLEDON 3</fullName>
    </recommendedName>
</protein>
<keyword evidence="4" id="KW-1185">Reference proteome</keyword>
<accession>A0A6G1CGH3</accession>
<dbReference type="EMBL" id="SPHZ02000009">
    <property type="protein sequence ID" value="KAF0899230.1"/>
    <property type="molecule type" value="Genomic_DNA"/>
</dbReference>
<dbReference type="GO" id="GO:0008017">
    <property type="term" value="F:microtubule binding"/>
    <property type="evidence" value="ECO:0007669"/>
    <property type="project" value="TreeGrafter"/>
</dbReference>
<dbReference type="AlphaFoldDB" id="A0A6G1CGH3"/>
<feature type="compositionally biased region" description="Low complexity" evidence="2">
    <location>
        <begin position="290"/>
        <end position="313"/>
    </location>
</feature>
<dbReference type="GO" id="GO:0005880">
    <property type="term" value="C:nuclear microtubule"/>
    <property type="evidence" value="ECO:0007669"/>
    <property type="project" value="TreeGrafter"/>
</dbReference>
<comment type="similarity">
    <text evidence="1">Belongs to the QWRF family.</text>
</comment>
<sequence length="553" mass="58985">MVAAAAAATAPDPAHPARPPLTPALDKPNSAPVARRPARSSKPVSSRYLSAAAASPTSSTSSSTSSSSSSTSSSRRSLSAQRVRSSTPPPQHSTSPTPTAAVASATVTATTMRSLSVSFQGESFFYQTSRAPRAASPSSPAGRRGPTPERRKSVSSVPEAENTRPQHRWPAAKPKASDPLARSLDCSLDRKDSILAAVHLLRRSMAFDSTTSLSPSDPAAAAAPDLSASSDTDSVSSGSNSGAGDPPRRGISVPARFWQETNSRLRRLPEPGLPLPSSSGRRSFSDSQMSPRLPGRSPSPSRGSRGMASPSRGRSGEASPNGHTMQAPANAPSIISFAAEVRRAKKGENRIEEAHRLRLLDNRHLQWRCINARTDAALLVQSFTAEKTLHSAWKEISKLRDNVSSKRSKLQLLKQKLKLFAILRRQISYLDEWSHIEKHHSSALSAAIEALKASTLRLPVVGGAKADAQGVKEAVNSAVDVMHTMASSICTLLSKVEGTSSVVSELAKLATQEQMLLDQSRDLLSMVAAIHVKQCSLQAHMLQRKQKQSQTRL</sequence>
<comment type="caution">
    <text evidence="3">The sequence shown here is derived from an EMBL/GenBank/DDBJ whole genome shotgun (WGS) entry which is preliminary data.</text>
</comment>
<dbReference type="Pfam" id="PF04484">
    <property type="entry name" value="QWRF"/>
    <property type="match status" value="1"/>
</dbReference>
<dbReference type="GO" id="GO:0005737">
    <property type="term" value="C:cytoplasm"/>
    <property type="evidence" value="ECO:0007669"/>
    <property type="project" value="TreeGrafter"/>
</dbReference>
<dbReference type="Proteomes" id="UP000479710">
    <property type="component" value="Unassembled WGS sequence"/>
</dbReference>
<evidence type="ECO:0008006" key="5">
    <source>
        <dbReference type="Google" id="ProtNLM"/>
    </source>
</evidence>
<feature type="compositionally biased region" description="Low complexity" evidence="2">
    <location>
        <begin position="208"/>
        <end position="245"/>
    </location>
</feature>
<feature type="compositionally biased region" description="Low complexity" evidence="2">
    <location>
        <begin position="129"/>
        <end position="145"/>
    </location>
</feature>
<feature type="region of interest" description="Disordered" evidence="2">
    <location>
        <begin position="208"/>
        <end position="332"/>
    </location>
</feature>
<organism evidence="3 4">
    <name type="scientific">Oryza meyeriana var. granulata</name>
    <dbReference type="NCBI Taxonomy" id="110450"/>
    <lineage>
        <taxon>Eukaryota</taxon>
        <taxon>Viridiplantae</taxon>
        <taxon>Streptophyta</taxon>
        <taxon>Embryophyta</taxon>
        <taxon>Tracheophyta</taxon>
        <taxon>Spermatophyta</taxon>
        <taxon>Magnoliopsida</taxon>
        <taxon>Liliopsida</taxon>
        <taxon>Poales</taxon>
        <taxon>Poaceae</taxon>
        <taxon>BOP clade</taxon>
        <taxon>Oryzoideae</taxon>
        <taxon>Oryzeae</taxon>
        <taxon>Oryzinae</taxon>
        <taxon>Oryza</taxon>
        <taxon>Oryza meyeriana</taxon>
    </lineage>
</organism>
<evidence type="ECO:0000256" key="2">
    <source>
        <dbReference type="SAM" id="MobiDB-lite"/>
    </source>
</evidence>
<evidence type="ECO:0000256" key="1">
    <source>
        <dbReference type="ARBA" id="ARBA00010016"/>
    </source>
</evidence>
<gene>
    <name evidence="3" type="ORF">E2562_015575</name>
</gene>
<feature type="compositionally biased region" description="Low complexity" evidence="2">
    <location>
        <begin position="50"/>
        <end position="105"/>
    </location>
</feature>
<dbReference type="OrthoDB" id="1924320at2759"/>
<reference evidence="3 4" key="1">
    <citation type="submission" date="2019-11" db="EMBL/GenBank/DDBJ databases">
        <title>Whole genome sequence of Oryza granulata.</title>
        <authorList>
            <person name="Li W."/>
        </authorList>
    </citation>
    <scope>NUCLEOTIDE SEQUENCE [LARGE SCALE GENOMIC DNA]</scope>
    <source>
        <strain evidence="4">cv. Menghai</strain>
        <tissue evidence="3">Leaf</tissue>
    </source>
</reference>
<evidence type="ECO:0000313" key="3">
    <source>
        <dbReference type="EMBL" id="KAF0899230.1"/>
    </source>
</evidence>